<evidence type="ECO:0000256" key="7">
    <source>
        <dbReference type="SAM" id="MobiDB-lite"/>
    </source>
</evidence>
<dbReference type="AlphaFoldDB" id="A0A9Q4FXU2"/>
<dbReference type="InterPro" id="IPR007412">
    <property type="entry name" value="FlgM"/>
</dbReference>
<sequence length="85" mass="9981">MKINPAHSIQQYRKSQEAQQKVDQNKINQSDKVQISEAAKKMAEGSEISPERQEHVNQVKQQIENGTYKINHQEIAKKLYEFWDL</sequence>
<keyword evidence="3" id="KW-0678">Repressor</keyword>
<dbReference type="SUPFAM" id="SSF101498">
    <property type="entry name" value="Anti-sigma factor FlgM"/>
    <property type="match status" value="1"/>
</dbReference>
<keyword evidence="4" id="KW-1005">Bacterial flagellum biogenesis</keyword>
<feature type="domain" description="Anti-sigma-28 factor FlgM C-terminal" evidence="8">
    <location>
        <begin position="31"/>
        <end position="80"/>
    </location>
</feature>
<keyword evidence="9" id="KW-0282">Flagellum</keyword>
<accession>A0A9Q4FXU2</accession>
<keyword evidence="9" id="KW-0969">Cilium</keyword>
<dbReference type="Proteomes" id="UP001057753">
    <property type="component" value="Unassembled WGS sequence"/>
</dbReference>
<organism evidence="9 10">
    <name type="scientific">Salipaludibacillus agaradhaerens</name>
    <name type="common">Bacillus agaradhaerens</name>
    <dbReference type="NCBI Taxonomy" id="76935"/>
    <lineage>
        <taxon>Bacteria</taxon>
        <taxon>Bacillati</taxon>
        <taxon>Bacillota</taxon>
        <taxon>Bacilli</taxon>
        <taxon>Bacillales</taxon>
        <taxon>Bacillaceae</taxon>
    </lineage>
</organism>
<dbReference type="Gene3D" id="6.10.140.30">
    <property type="entry name" value="Anti-sigma-28 factor FlgM"/>
    <property type="match status" value="1"/>
</dbReference>
<feature type="region of interest" description="Disordered" evidence="7">
    <location>
        <begin position="1"/>
        <end position="55"/>
    </location>
</feature>
<evidence type="ECO:0000256" key="2">
    <source>
        <dbReference type="ARBA" id="ARBA00017823"/>
    </source>
</evidence>
<proteinExistence type="inferred from homology"/>
<evidence type="ECO:0000259" key="8">
    <source>
        <dbReference type="Pfam" id="PF04316"/>
    </source>
</evidence>
<evidence type="ECO:0000256" key="5">
    <source>
        <dbReference type="ARBA" id="ARBA00023015"/>
    </source>
</evidence>
<keyword evidence="6" id="KW-0804">Transcription</keyword>
<evidence type="ECO:0000256" key="4">
    <source>
        <dbReference type="ARBA" id="ARBA00022795"/>
    </source>
</evidence>
<dbReference type="GO" id="GO:0045892">
    <property type="term" value="P:negative regulation of DNA-templated transcription"/>
    <property type="evidence" value="ECO:0007669"/>
    <property type="project" value="InterPro"/>
</dbReference>
<evidence type="ECO:0000256" key="3">
    <source>
        <dbReference type="ARBA" id="ARBA00022491"/>
    </source>
</evidence>
<feature type="compositionally biased region" description="Polar residues" evidence="7">
    <location>
        <begin position="7"/>
        <end position="33"/>
    </location>
</feature>
<dbReference type="GO" id="GO:0044781">
    <property type="term" value="P:bacterial-type flagellum organization"/>
    <property type="evidence" value="ECO:0007669"/>
    <property type="project" value="UniProtKB-KW"/>
</dbReference>
<reference evidence="9" key="1">
    <citation type="submission" date="2020-06" db="EMBL/GenBank/DDBJ databases">
        <title>Insight into the genomes of haloalkaliphilic bacilli from Kenyan soda lakes.</title>
        <authorList>
            <person name="Mwirichia R."/>
            <person name="Villamizar G.C."/>
            <person name="Poehlein A."/>
            <person name="Mugweru J."/>
            <person name="Kipnyargis A."/>
            <person name="Kiplimo D."/>
            <person name="Orwa P."/>
            <person name="Daniel R."/>
        </authorList>
    </citation>
    <scope>NUCLEOTIDE SEQUENCE</scope>
    <source>
        <strain evidence="9">B1096_S55</strain>
    </source>
</reference>
<keyword evidence="5" id="KW-0805">Transcription regulation</keyword>
<evidence type="ECO:0000256" key="6">
    <source>
        <dbReference type="ARBA" id="ARBA00023163"/>
    </source>
</evidence>
<gene>
    <name evidence="9" type="primary">flgM</name>
    <name evidence="9" type="ORF">HXA33_00665</name>
</gene>
<evidence type="ECO:0000313" key="10">
    <source>
        <dbReference type="Proteomes" id="UP001057753"/>
    </source>
</evidence>
<dbReference type="InterPro" id="IPR035890">
    <property type="entry name" value="Anti-sigma-28_factor_FlgM_sf"/>
</dbReference>
<dbReference type="RefSeq" id="WP_257819714.1">
    <property type="nucleotide sequence ID" value="NZ_JABXYM010000001.1"/>
</dbReference>
<dbReference type="InterPro" id="IPR031316">
    <property type="entry name" value="FlgM_C"/>
</dbReference>
<comment type="caution">
    <text evidence="9">The sequence shown here is derived from an EMBL/GenBank/DDBJ whole genome shotgun (WGS) entry which is preliminary data.</text>
</comment>
<name>A0A9Q4FXU2_SALAG</name>
<keyword evidence="9" id="KW-0966">Cell projection</keyword>
<evidence type="ECO:0000256" key="1">
    <source>
        <dbReference type="ARBA" id="ARBA00005322"/>
    </source>
</evidence>
<dbReference type="NCBIfam" id="TIGR03824">
    <property type="entry name" value="FlgM_jcvi"/>
    <property type="match status" value="1"/>
</dbReference>
<comment type="similarity">
    <text evidence="1">Belongs to the FlgM family.</text>
</comment>
<evidence type="ECO:0000313" key="9">
    <source>
        <dbReference type="EMBL" id="MCR6095059.1"/>
    </source>
</evidence>
<protein>
    <recommendedName>
        <fullName evidence="2">Negative regulator of flagellin synthesis</fullName>
    </recommendedName>
</protein>
<dbReference type="Pfam" id="PF04316">
    <property type="entry name" value="FlgM"/>
    <property type="match status" value="1"/>
</dbReference>
<feature type="compositionally biased region" description="Basic and acidic residues" evidence="7">
    <location>
        <begin position="38"/>
        <end position="55"/>
    </location>
</feature>
<keyword evidence="10" id="KW-1185">Reference proteome</keyword>
<dbReference type="EMBL" id="JABXYM010000001">
    <property type="protein sequence ID" value="MCR6095059.1"/>
    <property type="molecule type" value="Genomic_DNA"/>
</dbReference>